<reference evidence="2" key="1">
    <citation type="journal article" date="2018" name="Genome Biol.">
        <title>SKESA: strategic k-mer extension for scrupulous assemblies.</title>
        <authorList>
            <person name="Souvorov A."/>
            <person name="Agarwala R."/>
            <person name="Lipman D.J."/>
        </authorList>
    </citation>
    <scope>NUCLEOTIDE SEQUENCE</scope>
    <source>
        <strain evidence="2">C25</strain>
    </source>
</reference>
<proteinExistence type="predicted"/>
<keyword evidence="1" id="KW-1133">Transmembrane helix</keyword>
<reference evidence="2" key="2">
    <citation type="submission" date="2020-07" db="EMBL/GenBank/DDBJ databases">
        <authorList>
            <consortium name="NCBI Pathogen Detection Project"/>
        </authorList>
    </citation>
    <scope>NUCLEOTIDE SEQUENCE</scope>
    <source>
        <strain evidence="2">C25</strain>
    </source>
</reference>
<organism evidence="2 3">
    <name type="scientific">Clostridium perfringens</name>
    <dbReference type="NCBI Taxonomy" id="1502"/>
    <lineage>
        <taxon>Bacteria</taxon>
        <taxon>Bacillati</taxon>
        <taxon>Bacillota</taxon>
        <taxon>Clostridia</taxon>
        <taxon>Eubacteriales</taxon>
        <taxon>Clostridiaceae</taxon>
        <taxon>Clostridium</taxon>
    </lineage>
</organism>
<keyword evidence="1" id="KW-0472">Membrane</keyword>
<accession>A0AAN5NBJ0</accession>
<name>A0AAN5NBJ0_CLOPF</name>
<protein>
    <submittedName>
        <fullName evidence="2">Uncharacterized protein</fullName>
    </submittedName>
</protein>
<evidence type="ECO:0000313" key="3">
    <source>
        <dbReference type="Proteomes" id="UP000855421"/>
    </source>
</evidence>
<dbReference type="EMBL" id="DACTBT010000018">
    <property type="protein sequence ID" value="HAT4299026.1"/>
    <property type="molecule type" value="Genomic_DNA"/>
</dbReference>
<evidence type="ECO:0000313" key="2">
    <source>
        <dbReference type="EMBL" id="HAT4299026.1"/>
    </source>
</evidence>
<evidence type="ECO:0000256" key="1">
    <source>
        <dbReference type="SAM" id="Phobius"/>
    </source>
</evidence>
<dbReference type="RefSeq" id="WP_283697542.1">
    <property type="nucleotide sequence ID" value="NZ_CATNXU010000001.1"/>
</dbReference>
<sequence length="53" mass="5739">MFDIIYNSCKTLGSTFGFGALEGFIIYSGIVAYGILRATGSNKDKKIIMARGK</sequence>
<gene>
    <name evidence="2" type="ORF">I9063_002411</name>
</gene>
<dbReference type="Proteomes" id="UP000855421">
    <property type="component" value="Unassembled WGS sequence"/>
</dbReference>
<dbReference type="AlphaFoldDB" id="A0AAN5NBJ0"/>
<keyword evidence="1" id="KW-0812">Transmembrane</keyword>
<comment type="caution">
    <text evidence="2">The sequence shown here is derived from an EMBL/GenBank/DDBJ whole genome shotgun (WGS) entry which is preliminary data.</text>
</comment>
<feature type="transmembrane region" description="Helical" evidence="1">
    <location>
        <begin position="16"/>
        <end position="36"/>
    </location>
</feature>